<keyword evidence="10" id="KW-0255">Endonuclease</keyword>
<feature type="transmembrane region" description="Helical" evidence="5">
    <location>
        <begin position="81"/>
        <end position="102"/>
    </location>
</feature>
<dbReference type="InterPro" id="IPR020568">
    <property type="entry name" value="Ribosomal_Su5_D2-typ_SF"/>
</dbReference>
<evidence type="ECO:0000256" key="4">
    <source>
        <dbReference type="SAM" id="MobiDB-lite"/>
    </source>
</evidence>
<evidence type="ECO:0000259" key="7">
    <source>
        <dbReference type="SMART" id="SM01340"/>
    </source>
</evidence>
<dbReference type="PROSITE" id="PS00058">
    <property type="entry name" value="DNA_MISMATCH_REPAIR_1"/>
    <property type="match status" value="1"/>
</dbReference>
<dbReference type="GO" id="GO:0005524">
    <property type="term" value="F:ATP binding"/>
    <property type="evidence" value="ECO:0007669"/>
    <property type="project" value="InterPro"/>
</dbReference>
<dbReference type="SMART" id="SM01340">
    <property type="entry name" value="DNA_mis_repair"/>
    <property type="match status" value="1"/>
</dbReference>
<dbReference type="FunFam" id="3.30.1370.100:FF:000001">
    <property type="entry name" value="Mismatch repair endonuclease pms1, putative"/>
    <property type="match status" value="1"/>
</dbReference>
<dbReference type="NCBIfam" id="TIGR00585">
    <property type="entry name" value="mutl"/>
    <property type="match status" value="1"/>
</dbReference>
<dbReference type="CDD" id="cd03484">
    <property type="entry name" value="MutL_Trans_hPMS_2_like"/>
    <property type="match status" value="1"/>
</dbReference>
<feature type="coiled-coil region" evidence="3">
    <location>
        <begin position="194"/>
        <end position="232"/>
    </location>
</feature>
<organism evidence="8">
    <name type="scientific">Cladocopium goreaui</name>
    <dbReference type="NCBI Taxonomy" id="2562237"/>
    <lineage>
        <taxon>Eukaryota</taxon>
        <taxon>Sar</taxon>
        <taxon>Alveolata</taxon>
        <taxon>Dinophyceae</taxon>
        <taxon>Suessiales</taxon>
        <taxon>Symbiodiniaceae</taxon>
        <taxon>Cladocopium</taxon>
    </lineage>
</organism>
<dbReference type="Gene3D" id="3.30.1540.20">
    <property type="entry name" value="MutL, C-terminal domain, dimerisation subdomain"/>
    <property type="match status" value="1"/>
</dbReference>
<dbReference type="SUPFAM" id="SSF118116">
    <property type="entry name" value="DNA mismatch repair protein MutL"/>
    <property type="match status" value="1"/>
</dbReference>
<dbReference type="SUPFAM" id="SSF54211">
    <property type="entry name" value="Ribosomal protein S5 domain 2-like"/>
    <property type="match status" value="1"/>
</dbReference>
<dbReference type="InterPro" id="IPR013507">
    <property type="entry name" value="DNA_mismatch_S5_2-like"/>
</dbReference>
<gene>
    <name evidence="8" type="ORF">C1SCF055_LOCUS8076</name>
</gene>
<dbReference type="EMBL" id="CAMXCT010000541">
    <property type="protein sequence ID" value="CAI3980174.1"/>
    <property type="molecule type" value="Genomic_DNA"/>
</dbReference>
<protein>
    <submittedName>
        <fullName evidence="10">Mismatch repair endonuclease PMS2 (DNA mismatc h repair protein PMS2) (PMS1 protein homolog 2)</fullName>
    </submittedName>
</protein>
<dbReference type="Gene3D" id="3.30.230.10">
    <property type="match status" value="1"/>
</dbReference>
<dbReference type="InterPro" id="IPR037198">
    <property type="entry name" value="MutL_C_sf"/>
</dbReference>
<evidence type="ECO:0000313" key="9">
    <source>
        <dbReference type="EMBL" id="CAL1133549.1"/>
    </source>
</evidence>
<dbReference type="InterPro" id="IPR002099">
    <property type="entry name" value="MutL/Mlh/PMS"/>
</dbReference>
<dbReference type="InterPro" id="IPR036890">
    <property type="entry name" value="HATPase_C_sf"/>
</dbReference>
<dbReference type="PANTHER" id="PTHR10073:SF52">
    <property type="entry name" value="MISMATCH REPAIR ENDONUCLEASE PMS2"/>
    <property type="match status" value="1"/>
</dbReference>
<evidence type="ECO:0000256" key="2">
    <source>
        <dbReference type="ARBA" id="ARBA00022763"/>
    </source>
</evidence>
<dbReference type="Gene3D" id="3.30.565.10">
    <property type="entry name" value="Histidine kinase-like ATPase, C-terminal domain"/>
    <property type="match status" value="1"/>
</dbReference>
<dbReference type="EMBL" id="CAMXCT030000541">
    <property type="protein sequence ID" value="CAL4767486.1"/>
    <property type="molecule type" value="Genomic_DNA"/>
</dbReference>
<dbReference type="OrthoDB" id="10263226at2759"/>
<dbReference type="GO" id="GO:0016887">
    <property type="term" value="F:ATP hydrolysis activity"/>
    <property type="evidence" value="ECO:0007669"/>
    <property type="project" value="InterPro"/>
</dbReference>
<dbReference type="SMART" id="SM00853">
    <property type="entry name" value="MutL_C"/>
    <property type="match status" value="1"/>
</dbReference>
<dbReference type="CDD" id="cd16926">
    <property type="entry name" value="HATPase_MutL-MLH-PMS-like"/>
    <property type="match status" value="1"/>
</dbReference>
<evidence type="ECO:0000256" key="5">
    <source>
        <dbReference type="SAM" id="Phobius"/>
    </source>
</evidence>
<evidence type="ECO:0000259" key="6">
    <source>
        <dbReference type="SMART" id="SM00853"/>
    </source>
</evidence>
<feature type="compositionally biased region" description="Polar residues" evidence="4">
    <location>
        <begin position="608"/>
        <end position="621"/>
    </location>
</feature>
<evidence type="ECO:0000313" key="11">
    <source>
        <dbReference type="Proteomes" id="UP001152797"/>
    </source>
</evidence>
<accession>A0A9P1BVC8</accession>
<dbReference type="GO" id="GO:0004519">
    <property type="term" value="F:endonuclease activity"/>
    <property type="evidence" value="ECO:0007669"/>
    <property type="project" value="UniProtKB-KW"/>
</dbReference>
<dbReference type="InterPro" id="IPR042121">
    <property type="entry name" value="MutL_C_regsub"/>
</dbReference>
<name>A0A9P1BVC8_9DINO</name>
<comment type="similarity">
    <text evidence="1">Belongs to the DNA mismatch repair MutL/HexB family.</text>
</comment>
<keyword evidence="5" id="KW-1133">Transmembrane helix</keyword>
<keyword evidence="5" id="KW-0472">Membrane</keyword>
<dbReference type="SUPFAM" id="SSF55874">
    <property type="entry name" value="ATPase domain of HSP90 chaperone/DNA topoisomerase II/histidine kinase"/>
    <property type="match status" value="1"/>
</dbReference>
<comment type="caution">
    <text evidence="8">The sequence shown here is derived from an EMBL/GenBank/DDBJ whole genome shotgun (WGS) entry which is preliminary data.</text>
</comment>
<keyword evidence="3" id="KW-0175">Coiled coil</keyword>
<evidence type="ECO:0000313" key="8">
    <source>
        <dbReference type="EMBL" id="CAI3980174.1"/>
    </source>
</evidence>
<keyword evidence="10" id="KW-0378">Hydrolase</keyword>
<reference evidence="9" key="2">
    <citation type="submission" date="2024-04" db="EMBL/GenBank/DDBJ databases">
        <authorList>
            <person name="Chen Y."/>
            <person name="Shah S."/>
            <person name="Dougan E. K."/>
            <person name="Thang M."/>
            <person name="Chan C."/>
        </authorList>
    </citation>
    <scope>NUCLEOTIDE SEQUENCE [LARGE SCALE GENOMIC DNA]</scope>
</reference>
<feature type="region of interest" description="Disordered" evidence="4">
    <location>
        <begin position="566"/>
        <end position="621"/>
    </location>
</feature>
<dbReference type="GO" id="GO:0032389">
    <property type="term" value="C:MutLalpha complex"/>
    <property type="evidence" value="ECO:0007669"/>
    <property type="project" value="TreeGrafter"/>
</dbReference>
<feature type="compositionally biased region" description="Low complexity" evidence="4">
    <location>
        <begin position="597"/>
        <end position="607"/>
    </location>
</feature>
<dbReference type="Pfam" id="PF08676">
    <property type="entry name" value="MutL_C"/>
    <property type="match status" value="1"/>
</dbReference>
<dbReference type="AlphaFoldDB" id="A0A9P1BVC8"/>
<keyword evidence="5" id="KW-0812">Transmembrane</keyword>
<dbReference type="FunFam" id="3.30.565.10:FF:000017">
    <property type="entry name" value="PMS1 homolog 1, mismatch repair system component"/>
    <property type="match status" value="1"/>
</dbReference>
<dbReference type="InterPro" id="IPR014790">
    <property type="entry name" value="MutL_C"/>
</dbReference>
<evidence type="ECO:0000256" key="3">
    <source>
        <dbReference type="SAM" id="Coils"/>
    </source>
</evidence>
<dbReference type="InterPro" id="IPR014762">
    <property type="entry name" value="DNA_mismatch_repair_CS"/>
</dbReference>
<dbReference type="InterPro" id="IPR014721">
    <property type="entry name" value="Ribsml_uS5_D2-typ_fold_subgr"/>
</dbReference>
<dbReference type="GO" id="GO:0140664">
    <property type="term" value="F:ATP-dependent DNA damage sensor activity"/>
    <property type="evidence" value="ECO:0007669"/>
    <property type="project" value="InterPro"/>
</dbReference>
<keyword evidence="10" id="KW-0540">Nuclease</keyword>
<reference evidence="8" key="1">
    <citation type="submission" date="2022-10" db="EMBL/GenBank/DDBJ databases">
        <authorList>
            <person name="Chen Y."/>
            <person name="Dougan E. K."/>
            <person name="Chan C."/>
            <person name="Rhodes N."/>
            <person name="Thang M."/>
        </authorList>
    </citation>
    <scope>NUCLEOTIDE SEQUENCE</scope>
</reference>
<feature type="domain" description="MutL C-terminal dimerisation" evidence="6">
    <location>
        <begin position="823"/>
        <end position="1005"/>
    </location>
</feature>
<dbReference type="GO" id="GO:0030983">
    <property type="term" value="F:mismatched DNA binding"/>
    <property type="evidence" value="ECO:0007669"/>
    <property type="project" value="InterPro"/>
</dbReference>
<keyword evidence="2" id="KW-0227">DNA damage</keyword>
<keyword evidence="11" id="KW-1185">Reference proteome</keyword>
<dbReference type="InterPro" id="IPR042120">
    <property type="entry name" value="MutL_C_dimsub"/>
</dbReference>
<feature type="non-terminal residue" evidence="8">
    <location>
        <position position="1056"/>
    </location>
</feature>
<dbReference type="InterPro" id="IPR038973">
    <property type="entry name" value="MutL/Mlh/Pms-like"/>
</dbReference>
<dbReference type="PANTHER" id="PTHR10073">
    <property type="entry name" value="DNA MISMATCH REPAIR PROTEIN MLH, PMS, MUTL"/>
    <property type="match status" value="1"/>
</dbReference>
<dbReference type="Gene3D" id="3.30.1370.100">
    <property type="entry name" value="MutL, C-terminal domain, regulatory subdomain"/>
    <property type="match status" value="1"/>
</dbReference>
<dbReference type="Pfam" id="PF01119">
    <property type="entry name" value="DNA_mis_repair"/>
    <property type="match status" value="1"/>
</dbReference>
<dbReference type="EMBL" id="CAMXCT020000541">
    <property type="protein sequence ID" value="CAL1133549.1"/>
    <property type="molecule type" value="Genomic_DNA"/>
</dbReference>
<sequence>AIDPTSLRMVGQEEFEAVSERMFSQQNLKRISKAILRMSALLGLESVSLTGAEATKISESAELGETCELAAQHASDSGETFWLWVVVICMVLLWIIFALMVFRTFKKLSKEMEDCWRQAAEEDAFSGRLEQRITGLDQRVEFAEGLAERNRSELHEEIQQVSNEVSMTHDYASGLHYYIVESGGYLRRAARFAVQKIQIQLKKFQDILSKQKKNHRRQIQKLTEMMEACVKELVENSLDAKATRIEVRLGDSGAELLEVIDNGHGISAEDFEKVASRHATSKIRQYTDLSSGEFSSFGFRGEALSAISAMGDMTIATKTPESAASLLCYDRYGKLVSSSPIAREVGTTVSVRELFKRLPVRHKEFMKNAKSQVSATLRLIQSYAIAQPQVRFSVVAEKRCSAGGGRATLLCTSGTATDWHQAAAAVLGDAALAKTQKICVNAGGWQVEGLISSPMAGRRSRDAQLFFVNGRPIDPPKRVAKLINDTYHQYNSRAWPLLILAFTAPQGMVDVNVTPDKKTVFLHQEELLLAGLQPALTELFAAPELHLGGSLGDFGIRPRTAVGPAVCDDDGMSVPNTPEPAPLASNVDRETPEKSRAVGAGPAGPAGISQSEDSQSSTNLEDVQEMRVTEISDQASALRDHEATGFEQPGLVSSPRQSVWSQPLKRRREGDLDLEILELSMEDVAPDHTEVAMPPREEPGLDLSIEEYVPPEGSEMEVEPVEPVEHIIPAEENQCTSDLPAMGCSFTSSVTLEGLRSRARRRREVLSAETSQVTSEVTFPRAFSLTALRGEGASLEEVAKFASDESGAHGLRFDKRCFSKMRVIGQFNLGFIIGALPVTSSRGGKEQLFIVDQHASDEKFRFEALNRESRIERQPLVSAHPLQLTPAQEQLAEAYLEIFRKNGFDLQKDEARPPGRRLRVTALPSCQGMVFNEKDIHDLLYKLEEAQPSEGSQSLEGGLLDLDGHRALWSTALPRPQKAGMPWSKVWTLLASKACRYATMVGKALRVSDMEKILRNLGTLRQPWNCPHGRPTMRHLVDTDAARKAPRRTPSVKVGT</sequence>
<dbReference type="Proteomes" id="UP001152797">
    <property type="component" value="Unassembled WGS sequence"/>
</dbReference>
<feature type="domain" description="DNA mismatch repair protein S5" evidence="7">
    <location>
        <begin position="423"/>
        <end position="541"/>
    </location>
</feature>
<evidence type="ECO:0000313" key="10">
    <source>
        <dbReference type="EMBL" id="CAL4767486.1"/>
    </source>
</evidence>
<evidence type="ECO:0000256" key="1">
    <source>
        <dbReference type="ARBA" id="ARBA00006082"/>
    </source>
</evidence>
<dbReference type="GO" id="GO:0006298">
    <property type="term" value="P:mismatch repair"/>
    <property type="evidence" value="ECO:0007669"/>
    <property type="project" value="InterPro"/>
</dbReference>
<proteinExistence type="inferred from homology"/>
<feature type="compositionally biased region" description="Basic and acidic residues" evidence="4">
    <location>
        <begin position="587"/>
        <end position="596"/>
    </location>
</feature>
<dbReference type="Pfam" id="PF13589">
    <property type="entry name" value="HATPase_c_3"/>
    <property type="match status" value="1"/>
</dbReference>